<feature type="compositionally biased region" description="Basic and acidic residues" evidence="2">
    <location>
        <begin position="119"/>
        <end position="131"/>
    </location>
</feature>
<feature type="region of interest" description="Disordered" evidence="2">
    <location>
        <begin position="116"/>
        <end position="144"/>
    </location>
</feature>
<feature type="compositionally biased region" description="Low complexity" evidence="2">
    <location>
        <begin position="13"/>
        <end position="24"/>
    </location>
</feature>
<proteinExistence type="predicted"/>
<sequence>MLQAKVSELKNNMKTLLQQNQQLKLDLRRGAAKKKEPKGESSSSSPATPIKIPDCPVPASLLEELLRPPPAVSKEPLKNLNSCLQQLKQEMDSLQRQMEEHTITVHESLSSWAQVEAAPAEHAHARGDTKVHNQNSVPGEGLGQ</sequence>
<protein>
    <submittedName>
        <fullName evidence="3">RCG21481, isoform CRA_c</fullName>
    </submittedName>
</protein>
<organism evidence="3 4">
    <name type="scientific">Rattus norvegicus</name>
    <name type="common">Rat</name>
    <dbReference type="NCBI Taxonomy" id="10116"/>
    <lineage>
        <taxon>Eukaryota</taxon>
        <taxon>Metazoa</taxon>
        <taxon>Chordata</taxon>
        <taxon>Craniata</taxon>
        <taxon>Vertebrata</taxon>
        <taxon>Euteleostomi</taxon>
        <taxon>Mammalia</taxon>
        <taxon>Eutheria</taxon>
        <taxon>Euarchontoglires</taxon>
        <taxon>Glires</taxon>
        <taxon>Rodentia</taxon>
        <taxon>Myomorpha</taxon>
        <taxon>Muroidea</taxon>
        <taxon>Muridae</taxon>
        <taxon>Murinae</taxon>
        <taxon>Rattus</taxon>
    </lineage>
</organism>
<evidence type="ECO:0000256" key="1">
    <source>
        <dbReference type="SAM" id="Coils"/>
    </source>
</evidence>
<evidence type="ECO:0000256" key="2">
    <source>
        <dbReference type="SAM" id="MobiDB-lite"/>
    </source>
</evidence>
<evidence type="ECO:0000313" key="3">
    <source>
        <dbReference type="EMBL" id="EDM14064.1"/>
    </source>
</evidence>
<evidence type="ECO:0000313" key="4">
    <source>
        <dbReference type="Proteomes" id="UP000234681"/>
    </source>
</evidence>
<keyword evidence="1" id="KW-0175">Coiled coil</keyword>
<name>A6J2C5_RAT</name>
<dbReference type="AlphaFoldDB" id="A6J2C5"/>
<feature type="compositionally biased region" description="Basic and acidic residues" evidence="2">
    <location>
        <begin position="25"/>
        <end position="39"/>
    </location>
</feature>
<reference evidence="3 4" key="1">
    <citation type="submission" date="2005-07" db="EMBL/GenBank/DDBJ databases">
        <authorList>
            <person name="Mural R.J."/>
            <person name="Li P.W."/>
            <person name="Adams M.D."/>
            <person name="Amanatides P.G."/>
            <person name="Baden-Tillson H."/>
            <person name="Barnstead M."/>
            <person name="Chin S.H."/>
            <person name="Dew I."/>
            <person name="Evans C.A."/>
            <person name="Ferriera S."/>
            <person name="Flanigan M."/>
            <person name="Fosler C."/>
            <person name="Glodek A."/>
            <person name="Gu Z."/>
            <person name="Holt R.A."/>
            <person name="Jennings D."/>
            <person name="Kraft C.L."/>
            <person name="Lu F."/>
            <person name="Nguyen T."/>
            <person name="Nusskern D.R."/>
            <person name="Pfannkoch C.M."/>
            <person name="Sitter C."/>
            <person name="Sutton G.G."/>
            <person name="Venter J.C."/>
            <person name="Wang Z."/>
            <person name="Woodage T."/>
            <person name="Zheng X.H."/>
            <person name="Zhong F."/>
        </authorList>
    </citation>
    <scope>NUCLEOTIDE SEQUENCE [LARGE SCALE GENOMIC DNA]</scope>
    <source>
        <strain>BN</strain>
        <strain evidence="4">Sprague-Dawley</strain>
    </source>
</reference>
<dbReference type="Proteomes" id="UP000234681">
    <property type="component" value="Chromosome 12"/>
</dbReference>
<feature type="coiled-coil region" evidence="1">
    <location>
        <begin position="77"/>
        <end position="104"/>
    </location>
</feature>
<feature type="region of interest" description="Disordered" evidence="2">
    <location>
        <begin position="13"/>
        <end position="55"/>
    </location>
</feature>
<dbReference type="EMBL" id="CH473973">
    <property type="protein sequence ID" value="EDM14064.1"/>
    <property type="molecule type" value="Genomic_DNA"/>
</dbReference>
<gene>
    <name evidence="3" type="ORF">rCG_21481</name>
</gene>
<accession>A6J2C5</accession>